<comment type="caution">
    <text evidence="1">The sequence shown here is derived from an EMBL/GenBank/DDBJ whole genome shotgun (WGS) entry which is preliminary data.</text>
</comment>
<name>A0A368MYY6_9FLAO</name>
<protein>
    <submittedName>
        <fullName evidence="1">Uncharacterized protein</fullName>
    </submittedName>
</protein>
<dbReference type="Proteomes" id="UP000252172">
    <property type="component" value="Unassembled WGS sequence"/>
</dbReference>
<dbReference type="AlphaFoldDB" id="A0A368MYY6"/>
<proteinExistence type="predicted"/>
<keyword evidence="2" id="KW-1185">Reference proteome</keyword>
<reference evidence="1 2" key="1">
    <citation type="submission" date="2018-07" db="EMBL/GenBank/DDBJ databases">
        <title>Chryseobacterium lacus sp. nov., isolated from lake water.</title>
        <authorList>
            <person name="Li C.-M."/>
        </authorList>
    </citation>
    <scope>NUCLEOTIDE SEQUENCE [LARGE SCALE GENOMIC DNA]</scope>
    <source>
        <strain evidence="1 2">YLOS41</strain>
    </source>
</reference>
<gene>
    <name evidence="1" type="ORF">DQ356_07245</name>
</gene>
<accession>A0A368MYY6</accession>
<evidence type="ECO:0000313" key="1">
    <source>
        <dbReference type="EMBL" id="RCU42614.1"/>
    </source>
</evidence>
<organism evidence="1 2">
    <name type="scientific">Chryseobacterium lacus</name>
    <dbReference type="NCBI Taxonomy" id="2058346"/>
    <lineage>
        <taxon>Bacteria</taxon>
        <taxon>Pseudomonadati</taxon>
        <taxon>Bacteroidota</taxon>
        <taxon>Flavobacteriia</taxon>
        <taxon>Flavobacteriales</taxon>
        <taxon>Weeksellaceae</taxon>
        <taxon>Chryseobacterium group</taxon>
        <taxon>Chryseobacterium</taxon>
    </lineage>
</organism>
<sequence length="160" mass="18786">MKTELFFLFLLQSLLCFSQERRIDGIFENSSKNIVILLNRQLTKDTLSSDIQHYSKFEIKVNDKKYLTISLIHDIDSTKIERTYKYTVENNSYLLKNKNTKPLLIPYIFGSLDTKKLYLSIDADNNLIINTVESRSGAVLLIGFLDWKTTQKKYVYNRIK</sequence>
<evidence type="ECO:0000313" key="2">
    <source>
        <dbReference type="Proteomes" id="UP000252172"/>
    </source>
</evidence>
<dbReference type="EMBL" id="QPIE01000005">
    <property type="protein sequence ID" value="RCU42614.1"/>
    <property type="molecule type" value="Genomic_DNA"/>
</dbReference>